<organism evidence="1 2">
    <name type="scientific">Rotaria sordida</name>
    <dbReference type="NCBI Taxonomy" id="392033"/>
    <lineage>
        <taxon>Eukaryota</taxon>
        <taxon>Metazoa</taxon>
        <taxon>Spiralia</taxon>
        <taxon>Gnathifera</taxon>
        <taxon>Rotifera</taxon>
        <taxon>Eurotatoria</taxon>
        <taxon>Bdelloidea</taxon>
        <taxon>Philodinida</taxon>
        <taxon>Philodinidae</taxon>
        <taxon>Rotaria</taxon>
    </lineage>
</organism>
<sequence>MGATLKGAQAYNTPLILFGILCGGSGSKKSAPIRIVKEACEAVEALDSITVQKSSINASANMESLCCELEKQPNLIQLWDEFSMFLGLFGSTRIDRTAYDRGLMCEFYSPTGIVRRQLVSRQNVMIKPRLNIVAAGHPKKTIECLTGI</sequence>
<protein>
    <submittedName>
        <fullName evidence="1">Uncharacterized protein</fullName>
    </submittedName>
</protein>
<name>A0A819RRL8_9BILA</name>
<evidence type="ECO:0000313" key="2">
    <source>
        <dbReference type="Proteomes" id="UP000663874"/>
    </source>
</evidence>
<proteinExistence type="predicted"/>
<reference evidence="1" key="1">
    <citation type="submission" date="2021-02" db="EMBL/GenBank/DDBJ databases">
        <authorList>
            <person name="Nowell W R."/>
        </authorList>
    </citation>
    <scope>NUCLEOTIDE SEQUENCE</scope>
</reference>
<comment type="caution">
    <text evidence="1">The sequence shown here is derived from an EMBL/GenBank/DDBJ whole genome shotgun (WGS) entry which is preliminary data.</text>
</comment>
<accession>A0A819RRL8</accession>
<dbReference type="Proteomes" id="UP000663874">
    <property type="component" value="Unassembled WGS sequence"/>
</dbReference>
<dbReference type="AlphaFoldDB" id="A0A819RRL8"/>
<evidence type="ECO:0000313" key="1">
    <source>
        <dbReference type="EMBL" id="CAF4051601.1"/>
    </source>
</evidence>
<dbReference type="EMBL" id="CAJOBE010007998">
    <property type="protein sequence ID" value="CAF4051601.1"/>
    <property type="molecule type" value="Genomic_DNA"/>
</dbReference>
<gene>
    <name evidence="1" type="ORF">FNK824_LOCUS28741</name>
</gene>